<dbReference type="RefSeq" id="WP_015706368.1">
    <property type="nucleotide sequence ID" value="NC_015578.1"/>
</dbReference>
<dbReference type="Proteomes" id="UP000009223">
    <property type="component" value="Chromosome"/>
</dbReference>
<proteinExistence type="predicted"/>
<keyword evidence="1" id="KW-0449">Lipoprotein</keyword>
<name>F5YNA0_TREPZ</name>
<reference evidence="1 2" key="2">
    <citation type="journal article" date="2011" name="ISME J.">
        <title>RNA-seq reveals cooperative metabolic interactions between two termite-gut spirochete species in co-culture.</title>
        <authorList>
            <person name="Rosenthal A.Z."/>
            <person name="Matson E.G."/>
            <person name="Eldar A."/>
            <person name="Leadbetter J.R."/>
        </authorList>
    </citation>
    <scope>NUCLEOTIDE SEQUENCE [LARGE SCALE GENOMIC DNA]</scope>
    <source>
        <strain evidence="2">ATCC BAA-887 / DSM 12427 / ZAS-2</strain>
    </source>
</reference>
<keyword evidence="2" id="KW-1185">Reference proteome</keyword>
<organism evidence="1 2">
    <name type="scientific">Treponema primitia (strain ATCC BAA-887 / DSM 12427 / ZAS-2)</name>
    <dbReference type="NCBI Taxonomy" id="545694"/>
    <lineage>
        <taxon>Bacteria</taxon>
        <taxon>Pseudomonadati</taxon>
        <taxon>Spirochaetota</taxon>
        <taxon>Spirochaetia</taxon>
        <taxon>Spirochaetales</taxon>
        <taxon>Treponemataceae</taxon>
        <taxon>Treponema</taxon>
    </lineage>
</organism>
<evidence type="ECO:0000313" key="1">
    <source>
        <dbReference type="EMBL" id="AEF84438.1"/>
    </source>
</evidence>
<evidence type="ECO:0000313" key="2">
    <source>
        <dbReference type="Proteomes" id="UP000009223"/>
    </source>
</evidence>
<dbReference type="PROSITE" id="PS51257">
    <property type="entry name" value="PROKAR_LIPOPROTEIN"/>
    <property type="match status" value="1"/>
</dbReference>
<accession>F5YNA0</accession>
<sequence length="44" mass="4681">MKKKWMTTAGIFLTVALFASVLILSCESTVTDDFLPSPPGYGGS</sequence>
<dbReference type="STRING" id="545694.TREPR_0102"/>
<dbReference type="EMBL" id="CP001843">
    <property type="protein sequence ID" value="AEF84438.1"/>
    <property type="molecule type" value="Genomic_DNA"/>
</dbReference>
<reference evidence="2" key="1">
    <citation type="submission" date="2009-12" db="EMBL/GenBank/DDBJ databases">
        <title>Complete sequence of Treponema primitia strain ZAS-2.</title>
        <authorList>
            <person name="Tetu S.G."/>
            <person name="Matson E."/>
            <person name="Ren Q."/>
            <person name="Seshadri R."/>
            <person name="Elbourne L."/>
            <person name="Hassan K.A."/>
            <person name="Durkin A."/>
            <person name="Radune D."/>
            <person name="Mohamoud Y."/>
            <person name="Shay R."/>
            <person name="Jin S."/>
            <person name="Zhang X."/>
            <person name="Lucey K."/>
            <person name="Ballor N.R."/>
            <person name="Ottesen E."/>
            <person name="Rosenthal R."/>
            <person name="Allen A."/>
            <person name="Leadbetter J.R."/>
            <person name="Paulsen I.T."/>
        </authorList>
    </citation>
    <scope>NUCLEOTIDE SEQUENCE [LARGE SCALE GENOMIC DNA]</scope>
    <source>
        <strain evidence="2">ATCC BAA-887 / DSM 12427 / ZAS-2</strain>
    </source>
</reference>
<protein>
    <submittedName>
        <fullName evidence="1">Putative lipoprotein</fullName>
    </submittedName>
</protein>
<dbReference type="HOGENOM" id="CLU_3223466_0_0_12"/>
<dbReference type="KEGG" id="tpi:TREPR_0102"/>
<gene>
    <name evidence="1" type="ordered locus">TREPR_0102</name>
</gene>
<dbReference type="AlphaFoldDB" id="F5YNA0"/>